<dbReference type="InterPro" id="IPR029063">
    <property type="entry name" value="SAM-dependent_MTases_sf"/>
</dbReference>
<feature type="domain" description="O-methyltransferase C-terminal" evidence="5">
    <location>
        <begin position="218"/>
        <end position="355"/>
    </location>
</feature>
<evidence type="ECO:0000259" key="5">
    <source>
        <dbReference type="Pfam" id="PF00891"/>
    </source>
</evidence>
<evidence type="ECO:0000313" key="6">
    <source>
        <dbReference type="EMBL" id="KAK2595098.1"/>
    </source>
</evidence>
<keyword evidence="1" id="KW-0489">Methyltransferase</keyword>
<evidence type="ECO:0000256" key="4">
    <source>
        <dbReference type="PIRSR" id="PIRSR005739-1"/>
    </source>
</evidence>
<dbReference type="AlphaFoldDB" id="A0AAJ0CNL6"/>
<evidence type="ECO:0000256" key="2">
    <source>
        <dbReference type="ARBA" id="ARBA00022679"/>
    </source>
</evidence>
<protein>
    <recommendedName>
        <fullName evidence="5">O-methyltransferase C-terminal domain-containing protein</fullName>
    </recommendedName>
</protein>
<dbReference type="EMBL" id="JASWJB010000143">
    <property type="protein sequence ID" value="KAK2595098.1"/>
    <property type="molecule type" value="Genomic_DNA"/>
</dbReference>
<name>A0AAJ0CNL6_9HYPO</name>
<evidence type="ECO:0000256" key="1">
    <source>
        <dbReference type="ARBA" id="ARBA00022603"/>
    </source>
</evidence>
<dbReference type="GO" id="GO:0008171">
    <property type="term" value="F:O-methyltransferase activity"/>
    <property type="evidence" value="ECO:0007669"/>
    <property type="project" value="InterPro"/>
</dbReference>
<dbReference type="InterPro" id="IPR036390">
    <property type="entry name" value="WH_DNA-bd_sf"/>
</dbReference>
<evidence type="ECO:0000256" key="3">
    <source>
        <dbReference type="ARBA" id="ARBA00022691"/>
    </source>
</evidence>
<dbReference type="InterPro" id="IPR016461">
    <property type="entry name" value="COMT-like"/>
</dbReference>
<dbReference type="InterPro" id="IPR036388">
    <property type="entry name" value="WH-like_DNA-bd_sf"/>
</dbReference>
<dbReference type="Proteomes" id="UP001251528">
    <property type="component" value="Unassembled WGS sequence"/>
</dbReference>
<comment type="caution">
    <text evidence="6">The sequence shown here is derived from an EMBL/GenBank/DDBJ whole genome shotgun (WGS) entry which is preliminary data.</text>
</comment>
<feature type="active site" description="Proton acceptor" evidence="4">
    <location>
        <position position="286"/>
    </location>
</feature>
<accession>A0AAJ0CNL6</accession>
<reference evidence="6" key="1">
    <citation type="submission" date="2023-06" db="EMBL/GenBank/DDBJ databases">
        <title>Conoideocrella luteorostrata (Hypocreales: Clavicipitaceae), a potential biocontrol fungus for elongate hemlock scale in United States Christmas tree production areas.</title>
        <authorList>
            <person name="Barrett H."/>
            <person name="Lovett B."/>
            <person name="Macias A.M."/>
            <person name="Stajich J.E."/>
            <person name="Kasson M.T."/>
        </authorList>
    </citation>
    <scope>NUCLEOTIDE SEQUENCE</scope>
    <source>
        <strain evidence="6">ARSEF 14590</strain>
    </source>
</reference>
<keyword evidence="7" id="KW-1185">Reference proteome</keyword>
<dbReference type="Gene3D" id="1.10.10.10">
    <property type="entry name" value="Winged helix-like DNA-binding domain superfamily/Winged helix DNA-binding domain"/>
    <property type="match status" value="1"/>
</dbReference>
<dbReference type="SUPFAM" id="SSF53335">
    <property type="entry name" value="S-adenosyl-L-methionine-dependent methyltransferases"/>
    <property type="match status" value="1"/>
</dbReference>
<dbReference type="Gene3D" id="3.40.50.150">
    <property type="entry name" value="Vaccinia Virus protein VP39"/>
    <property type="match status" value="1"/>
</dbReference>
<dbReference type="Pfam" id="PF00891">
    <property type="entry name" value="Methyltransf_2"/>
    <property type="match status" value="1"/>
</dbReference>
<dbReference type="SUPFAM" id="SSF46785">
    <property type="entry name" value="Winged helix' DNA-binding domain"/>
    <property type="match status" value="1"/>
</dbReference>
<dbReference type="PROSITE" id="PS51683">
    <property type="entry name" value="SAM_OMT_II"/>
    <property type="match status" value="1"/>
</dbReference>
<proteinExistence type="predicted"/>
<gene>
    <name evidence="6" type="ORF">QQS21_007183</name>
</gene>
<dbReference type="PANTHER" id="PTHR43712:SF4">
    <property type="entry name" value="O-METHYLTRANSFERASE DOMAIN-CONTAINING PROTEIN"/>
    <property type="match status" value="1"/>
</dbReference>
<keyword evidence="2" id="KW-0808">Transferase</keyword>
<keyword evidence="3" id="KW-0949">S-adenosyl-L-methionine</keyword>
<evidence type="ECO:0000313" key="7">
    <source>
        <dbReference type="Proteomes" id="UP001251528"/>
    </source>
</evidence>
<dbReference type="PANTHER" id="PTHR43712">
    <property type="entry name" value="PUTATIVE (AFU_ORTHOLOGUE AFUA_4G14580)-RELATED"/>
    <property type="match status" value="1"/>
</dbReference>
<dbReference type="InterPro" id="IPR001077">
    <property type="entry name" value="COMT_C"/>
</dbReference>
<dbReference type="GO" id="GO:0032259">
    <property type="term" value="P:methylation"/>
    <property type="evidence" value="ECO:0007669"/>
    <property type="project" value="UniProtKB-KW"/>
</dbReference>
<sequence>MEAVLEQIRKVVATGGEDVRRKAMVALQNMAASFETPDDTLHRLGHMNLQTASVQVGINLGLFKHLAEASGPLLVSDLAEQAKAEPQLVCKYLAAIGTVAETGRSQYTANHITRNLTEKVVEAGLAHYFSLISPQYQCLPDLLKQTEYKVPVDDTKTAFHLAFHTTLDPFTWFAQNPTYLADFHAYHALRRQPDVTWISVYPVETEANGWPADQPLYVNVGGGVGHQCAQFKEKFPNLGGRIILQDLPHSVAEALPTPGVENMAHNMFESQPVIGAKFYHLRAVFHNHPPHRVRELLGTIKAAMRPESVLLLDEMVLPEENVNYMASSIDMTVLSAFAAMERTEVQWTALFEAVGLKLVKIYRYSPLTYEGVMDVRLP</sequence>
<organism evidence="6 7">
    <name type="scientific">Conoideocrella luteorostrata</name>
    <dbReference type="NCBI Taxonomy" id="1105319"/>
    <lineage>
        <taxon>Eukaryota</taxon>
        <taxon>Fungi</taxon>
        <taxon>Dikarya</taxon>
        <taxon>Ascomycota</taxon>
        <taxon>Pezizomycotina</taxon>
        <taxon>Sordariomycetes</taxon>
        <taxon>Hypocreomycetidae</taxon>
        <taxon>Hypocreales</taxon>
        <taxon>Clavicipitaceae</taxon>
        <taxon>Conoideocrella</taxon>
    </lineage>
</organism>